<reference evidence="1" key="1">
    <citation type="submission" date="2022-07" db="EMBL/GenBank/DDBJ databases">
        <authorList>
            <person name="Macas J."/>
            <person name="Novak P."/>
            <person name="Neumann P."/>
        </authorList>
    </citation>
    <scope>NUCLEOTIDE SEQUENCE</scope>
</reference>
<dbReference type="EMBL" id="CAMAPF010000008">
    <property type="protein sequence ID" value="CAH9060940.1"/>
    <property type="molecule type" value="Genomic_DNA"/>
</dbReference>
<evidence type="ECO:0000313" key="1">
    <source>
        <dbReference type="EMBL" id="CAH9060940.1"/>
    </source>
</evidence>
<proteinExistence type="predicted"/>
<organism evidence="1 2">
    <name type="scientific">Cuscuta epithymum</name>
    <dbReference type="NCBI Taxonomy" id="186058"/>
    <lineage>
        <taxon>Eukaryota</taxon>
        <taxon>Viridiplantae</taxon>
        <taxon>Streptophyta</taxon>
        <taxon>Embryophyta</taxon>
        <taxon>Tracheophyta</taxon>
        <taxon>Spermatophyta</taxon>
        <taxon>Magnoliopsida</taxon>
        <taxon>eudicotyledons</taxon>
        <taxon>Gunneridae</taxon>
        <taxon>Pentapetalae</taxon>
        <taxon>asterids</taxon>
        <taxon>lamiids</taxon>
        <taxon>Solanales</taxon>
        <taxon>Convolvulaceae</taxon>
        <taxon>Cuscuteae</taxon>
        <taxon>Cuscuta</taxon>
        <taxon>Cuscuta subgen. Cuscuta</taxon>
    </lineage>
</organism>
<name>A0AAV0C1A9_9ASTE</name>
<dbReference type="AlphaFoldDB" id="A0AAV0C1A9"/>
<evidence type="ECO:0000313" key="2">
    <source>
        <dbReference type="Proteomes" id="UP001152523"/>
    </source>
</evidence>
<accession>A0AAV0C1A9</accession>
<protein>
    <submittedName>
        <fullName evidence="1">Uncharacterized protein</fullName>
    </submittedName>
</protein>
<comment type="caution">
    <text evidence="1">The sequence shown here is derived from an EMBL/GenBank/DDBJ whole genome shotgun (WGS) entry which is preliminary data.</text>
</comment>
<dbReference type="Proteomes" id="UP001152523">
    <property type="component" value="Unassembled WGS sequence"/>
</dbReference>
<keyword evidence="2" id="KW-1185">Reference proteome</keyword>
<sequence>MGIKKILSGVIRAKNLMKELQVKEPPFPSHGSEFMDLIPWLGEDCYNQNDVSISGTLFHVDIALSSSIEKPSNLNSVKDHSCSATLPDYTIINELFQATMATGVESLSHFLLKEFERIVVSCLDKRDSLDKNLTETTTHEVNLLTDVATDNQCYVGIAGDDDIFTENTLSYSGDEFLGHASESEKRTPIFAIEDLWDSDTNEDICNKASLVTRENCLPTQNLNTQMKMYRKKYQRSHPMRTRSQSQAEF</sequence>
<gene>
    <name evidence="1" type="ORF">CEPIT_LOCUS1633</name>
</gene>